<evidence type="ECO:0000313" key="2">
    <source>
        <dbReference type="EMBL" id="CDR93945.1"/>
    </source>
</evidence>
<sequence>MAGVQHLLENGSGECDGKTKFCKNNCYQCTLFCSCACAPHIPGIVAFSIMLTVFIVLLLITWYSNWYQKPIENVRNYFREYRNTFNAEPLIKNNSS</sequence>
<dbReference type="Proteomes" id="UP000033188">
    <property type="component" value="Chromosome 1"/>
</dbReference>
<dbReference type="KEGG" id="bbig:BBBOND_0102720"/>
<protein>
    <submittedName>
        <fullName evidence="2">Uncharacterized protein</fullName>
    </submittedName>
</protein>
<dbReference type="EMBL" id="LK391707">
    <property type="protein sequence ID" value="CDR93945.1"/>
    <property type="molecule type" value="Genomic_DNA"/>
</dbReference>
<gene>
    <name evidence="2" type="ORF">BBBOND_0102720</name>
</gene>
<keyword evidence="3" id="KW-1185">Reference proteome</keyword>
<dbReference type="VEuPathDB" id="PiroplasmaDB:BBBOND_0102720"/>
<dbReference type="GeneID" id="24562486"/>
<proteinExistence type="predicted"/>
<accession>A0A061D890</accession>
<keyword evidence="1" id="KW-1133">Transmembrane helix</keyword>
<organism evidence="2 3">
    <name type="scientific">Babesia bigemina</name>
    <dbReference type="NCBI Taxonomy" id="5866"/>
    <lineage>
        <taxon>Eukaryota</taxon>
        <taxon>Sar</taxon>
        <taxon>Alveolata</taxon>
        <taxon>Apicomplexa</taxon>
        <taxon>Aconoidasida</taxon>
        <taxon>Piroplasmida</taxon>
        <taxon>Babesiidae</taxon>
        <taxon>Babesia</taxon>
    </lineage>
</organism>
<keyword evidence="1" id="KW-0472">Membrane</keyword>
<evidence type="ECO:0000256" key="1">
    <source>
        <dbReference type="SAM" id="Phobius"/>
    </source>
</evidence>
<feature type="transmembrane region" description="Helical" evidence="1">
    <location>
        <begin position="44"/>
        <end position="63"/>
    </location>
</feature>
<reference evidence="3" key="1">
    <citation type="journal article" date="2014" name="Nucleic Acids Res.">
        <title>The evolutionary dynamics of variant antigen genes in Babesia reveal a history of genomic innovation underlying host-parasite interaction.</title>
        <authorList>
            <person name="Jackson A.P."/>
            <person name="Otto T.D."/>
            <person name="Darby A."/>
            <person name="Ramaprasad A."/>
            <person name="Xia D."/>
            <person name="Echaide I.E."/>
            <person name="Farber M."/>
            <person name="Gahlot S."/>
            <person name="Gamble J."/>
            <person name="Gupta D."/>
            <person name="Gupta Y."/>
            <person name="Jackson L."/>
            <person name="Malandrin L."/>
            <person name="Malas T.B."/>
            <person name="Moussa E."/>
            <person name="Nair M."/>
            <person name="Reid A.J."/>
            <person name="Sanders M."/>
            <person name="Sharma J."/>
            <person name="Tracey A."/>
            <person name="Quail M.A."/>
            <person name="Weir W."/>
            <person name="Wastling J.M."/>
            <person name="Hall N."/>
            <person name="Willadsen P."/>
            <person name="Lingelbach K."/>
            <person name="Shiels B."/>
            <person name="Tait A."/>
            <person name="Berriman M."/>
            <person name="Allred D.R."/>
            <person name="Pain A."/>
        </authorList>
    </citation>
    <scope>NUCLEOTIDE SEQUENCE [LARGE SCALE GENOMIC DNA]</scope>
    <source>
        <strain evidence="3">Bond</strain>
    </source>
</reference>
<keyword evidence="1" id="KW-0812">Transmembrane</keyword>
<dbReference type="RefSeq" id="XP_012766131.1">
    <property type="nucleotide sequence ID" value="XM_012910677.1"/>
</dbReference>
<dbReference type="AlphaFoldDB" id="A0A061D890"/>
<name>A0A061D890_BABBI</name>
<evidence type="ECO:0000313" key="3">
    <source>
        <dbReference type="Proteomes" id="UP000033188"/>
    </source>
</evidence>